<dbReference type="EMBL" id="BQMJ01000050">
    <property type="protein sequence ID" value="GJQ14058.1"/>
    <property type="molecule type" value="Genomic_DNA"/>
</dbReference>
<feature type="region of interest" description="Disordered" evidence="1">
    <location>
        <begin position="103"/>
        <end position="125"/>
    </location>
</feature>
<dbReference type="InterPro" id="IPR000195">
    <property type="entry name" value="Rab-GAP-TBC_dom"/>
</dbReference>
<accession>A0A9C7Q093</accession>
<comment type="caution">
    <text evidence="3">The sequence shown here is derived from an EMBL/GenBank/DDBJ whole genome shotgun (WGS) entry which is preliminary data.</text>
</comment>
<evidence type="ECO:0000256" key="1">
    <source>
        <dbReference type="SAM" id="MobiDB-lite"/>
    </source>
</evidence>
<feature type="compositionally biased region" description="Basic and acidic residues" evidence="1">
    <location>
        <begin position="107"/>
        <end position="125"/>
    </location>
</feature>
<sequence>MSSNGDSLNYENLSVTSLIFYEPGVWEFPQRKFMSFHLHNVEGDLAGEDPYGFALADSLAKMNERENSGSTLYEHILPKAPPRAAKLPFEDLNHTLSVNKLDSQVDEEVKRQPRDSSTRRVAEERNRKIRNIYGEERSSESRSDETNVESCVTISELDSDEKQGSDSFGCALYDTFIQREAQGLSPECCRMKEIFQHSVINIEHLKRLAWHGSPMLYRSTIWKILLGYWPIVNSRRSEVVKRKREDYRISLSRAFSQSHKSETEQERLIWRQITLDVPRICSDYNLFRLPSLQELLKRILFVWSVRHPACGYVQGMNDILMPLVYVLFSEVYQTKRSYSNPPFPMETENVSSVSIRCVERDEVLYLEDIDELSTALDDLEADIYWCFSSVLESIQDFYTFAQPGIQRRIQILEKLVGRVCPNLYVHFQRQGVELVQFAFRWLNCLLIRELPFPVVVRLWDSVLCEEDGFGSFYVFICASLLHFFERDLVGMEFQELILFLQNIPKDVWTDSNVKILLSQAYLWREMFNSLKSSLVDRI</sequence>
<feature type="domain" description="Rab-GAP TBC" evidence="2">
    <location>
        <begin position="212"/>
        <end position="466"/>
    </location>
</feature>
<gene>
    <name evidence="3" type="ORF">GpartN1_g5849.t1</name>
</gene>
<dbReference type="Proteomes" id="UP001061958">
    <property type="component" value="Unassembled WGS sequence"/>
</dbReference>
<name>A0A9C7Q093_9RHOD</name>
<evidence type="ECO:0000313" key="3">
    <source>
        <dbReference type="EMBL" id="GJQ14058.1"/>
    </source>
</evidence>
<dbReference type="PANTHER" id="PTHR22957:SF26">
    <property type="entry name" value="LD44506P"/>
    <property type="match status" value="1"/>
</dbReference>
<dbReference type="OrthoDB" id="26371at2759"/>
<dbReference type="SMART" id="SM00164">
    <property type="entry name" value="TBC"/>
    <property type="match status" value="1"/>
</dbReference>
<proteinExistence type="predicted"/>
<keyword evidence="4" id="KW-1185">Reference proteome</keyword>
<dbReference type="AlphaFoldDB" id="A0A9C7Q093"/>
<evidence type="ECO:0000259" key="2">
    <source>
        <dbReference type="PROSITE" id="PS50086"/>
    </source>
</evidence>
<reference evidence="3" key="2">
    <citation type="submission" date="2022-01" db="EMBL/GenBank/DDBJ databases">
        <authorList>
            <person name="Hirooka S."/>
            <person name="Miyagishima S.Y."/>
        </authorList>
    </citation>
    <scope>NUCLEOTIDE SEQUENCE</scope>
    <source>
        <strain evidence="3">NBRC 102759</strain>
    </source>
</reference>
<organism evidence="3 4">
    <name type="scientific">Galdieria partita</name>
    <dbReference type="NCBI Taxonomy" id="83374"/>
    <lineage>
        <taxon>Eukaryota</taxon>
        <taxon>Rhodophyta</taxon>
        <taxon>Bangiophyceae</taxon>
        <taxon>Galdieriales</taxon>
        <taxon>Galdieriaceae</taxon>
        <taxon>Galdieria</taxon>
    </lineage>
</organism>
<dbReference type="Gene3D" id="1.10.10.750">
    <property type="entry name" value="Ypt/Rab-GAP domain of gyp1p, domain 1"/>
    <property type="match status" value="1"/>
</dbReference>
<reference evidence="3" key="1">
    <citation type="journal article" date="2022" name="Proc. Natl. Acad. Sci. U.S.A.">
        <title>Life cycle and functional genomics of the unicellular red alga Galdieria for elucidating algal and plant evolution and industrial use.</title>
        <authorList>
            <person name="Hirooka S."/>
            <person name="Itabashi T."/>
            <person name="Ichinose T.M."/>
            <person name="Onuma R."/>
            <person name="Fujiwara T."/>
            <person name="Yamashita S."/>
            <person name="Jong L.W."/>
            <person name="Tomita R."/>
            <person name="Iwane A.H."/>
            <person name="Miyagishima S.Y."/>
        </authorList>
    </citation>
    <scope>NUCLEOTIDE SEQUENCE</scope>
    <source>
        <strain evidence="3">NBRC 102759</strain>
    </source>
</reference>
<dbReference type="Gene3D" id="1.10.472.80">
    <property type="entry name" value="Ypt/Rab-GAP domain of gyp1p, domain 3"/>
    <property type="match status" value="1"/>
</dbReference>
<evidence type="ECO:0000313" key="4">
    <source>
        <dbReference type="Proteomes" id="UP001061958"/>
    </source>
</evidence>
<dbReference type="Gene3D" id="1.10.8.270">
    <property type="entry name" value="putative rabgap domain of human tbc1 domain family member 14 like domains"/>
    <property type="match status" value="1"/>
</dbReference>
<dbReference type="SUPFAM" id="SSF47923">
    <property type="entry name" value="Ypt/Rab-GAP domain of gyp1p"/>
    <property type="match status" value="2"/>
</dbReference>
<dbReference type="GO" id="GO:0005096">
    <property type="term" value="F:GTPase activator activity"/>
    <property type="evidence" value="ECO:0007669"/>
    <property type="project" value="TreeGrafter"/>
</dbReference>
<dbReference type="PROSITE" id="PS50086">
    <property type="entry name" value="TBC_RABGAP"/>
    <property type="match status" value="1"/>
</dbReference>
<dbReference type="Pfam" id="PF00566">
    <property type="entry name" value="RabGAP-TBC"/>
    <property type="match status" value="1"/>
</dbReference>
<dbReference type="InterPro" id="IPR035969">
    <property type="entry name" value="Rab-GAP_TBC_sf"/>
</dbReference>
<dbReference type="PANTHER" id="PTHR22957">
    <property type="entry name" value="TBC1 DOMAIN FAMILY MEMBER GTPASE-ACTIVATING PROTEIN"/>
    <property type="match status" value="1"/>
</dbReference>
<protein>
    <recommendedName>
        <fullName evidence="2">Rab-GAP TBC domain-containing protein</fullName>
    </recommendedName>
</protein>